<dbReference type="GO" id="GO:0003700">
    <property type="term" value="F:DNA-binding transcription factor activity"/>
    <property type="evidence" value="ECO:0007669"/>
    <property type="project" value="InterPro"/>
</dbReference>
<feature type="domain" description="HTH marR-type" evidence="2">
    <location>
        <begin position="23"/>
        <end position="65"/>
    </location>
</feature>
<gene>
    <name evidence="3" type="ORF">D7223_24360</name>
</gene>
<dbReference type="Pfam" id="PF00480">
    <property type="entry name" value="ROK"/>
    <property type="match status" value="1"/>
</dbReference>
<protein>
    <submittedName>
        <fullName evidence="3">ROK family transcriptional regulator</fullName>
    </submittedName>
</protein>
<evidence type="ECO:0000259" key="2">
    <source>
        <dbReference type="Pfam" id="PF12802"/>
    </source>
</evidence>
<dbReference type="InterPro" id="IPR036390">
    <property type="entry name" value="WH_DNA-bd_sf"/>
</dbReference>
<dbReference type="SUPFAM" id="SSF46785">
    <property type="entry name" value="Winged helix' DNA-binding domain"/>
    <property type="match status" value="1"/>
</dbReference>
<proteinExistence type="inferred from homology"/>
<evidence type="ECO:0000313" key="3">
    <source>
        <dbReference type="EMBL" id="RKN41468.1"/>
    </source>
</evidence>
<dbReference type="EMBL" id="RBAK01000011">
    <property type="protein sequence ID" value="RKN41468.1"/>
    <property type="molecule type" value="Genomic_DNA"/>
</dbReference>
<organism evidence="3 4">
    <name type="scientific">Micromonospora endolithica</name>
    <dbReference type="NCBI Taxonomy" id="230091"/>
    <lineage>
        <taxon>Bacteria</taxon>
        <taxon>Bacillati</taxon>
        <taxon>Actinomycetota</taxon>
        <taxon>Actinomycetes</taxon>
        <taxon>Micromonosporales</taxon>
        <taxon>Micromonosporaceae</taxon>
        <taxon>Micromonospora</taxon>
    </lineage>
</organism>
<dbReference type="OrthoDB" id="3863906at2"/>
<dbReference type="InterPro" id="IPR000835">
    <property type="entry name" value="HTH_MarR-typ"/>
</dbReference>
<evidence type="ECO:0000256" key="1">
    <source>
        <dbReference type="ARBA" id="ARBA00006479"/>
    </source>
</evidence>
<reference evidence="3 4" key="1">
    <citation type="journal article" date="2004" name="Syst. Appl. Microbiol.">
        <title>Cryptoendolithic actinomycetes from antarctic sandstone rock samples: Micromonospora endolithica sp. nov. and two isolates related to Micromonospora coerulea Jensen 1932.</title>
        <authorList>
            <person name="Hirsch P."/>
            <person name="Mevs U."/>
            <person name="Kroppenstedt R.M."/>
            <person name="Schumann P."/>
            <person name="Stackebrandt E."/>
        </authorList>
    </citation>
    <scope>NUCLEOTIDE SEQUENCE [LARGE SCALE GENOMIC DNA]</scope>
    <source>
        <strain evidence="3 4">JCM 12677</strain>
    </source>
</reference>
<dbReference type="AlphaFoldDB" id="A0A3A9YZI0"/>
<name>A0A3A9YZI0_9ACTN</name>
<comment type="caution">
    <text evidence="3">The sequence shown here is derived from an EMBL/GenBank/DDBJ whole genome shotgun (WGS) entry which is preliminary data.</text>
</comment>
<dbReference type="InterPro" id="IPR043129">
    <property type="entry name" value="ATPase_NBD"/>
</dbReference>
<dbReference type="Gene3D" id="3.30.420.40">
    <property type="match status" value="2"/>
</dbReference>
<dbReference type="PANTHER" id="PTHR18964">
    <property type="entry name" value="ROK (REPRESSOR, ORF, KINASE) FAMILY"/>
    <property type="match status" value="1"/>
</dbReference>
<dbReference type="Proteomes" id="UP000281726">
    <property type="component" value="Unassembled WGS sequence"/>
</dbReference>
<keyword evidence="4" id="KW-1185">Reference proteome</keyword>
<dbReference type="PANTHER" id="PTHR18964:SF149">
    <property type="entry name" value="BIFUNCTIONAL UDP-N-ACETYLGLUCOSAMINE 2-EPIMERASE_N-ACETYLMANNOSAMINE KINASE"/>
    <property type="match status" value="1"/>
</dbReference>
<comment type="similarity">
    <text evidence="1">Belongs to the ROK (NagC/XylR) family.</text>
</comment>
<dbReference type="InterPro" id="IPR036388">
    <property type="entry name" value="WH-like_DNA-bd_sf"/>
</dbReference>
<dbReference type="Gene3D" id="1.10.10.10">
    <property type="entry name" value="Winged helix-like DNA-binding domain superfamily/Winged helix DNA-binding domain"/>
    <property type="match status" value="1"/>
</dbReference>
<accession>A0A3A9YZI0</accession>
<evidence type="ECO:0000313" key="4">
    <source>
        <dbReference type="Proteomes" id="UP000281726"/>
    </source>
</evidence>
<dbReference type="InterPro" id="IPR000600">
    <property type="entry name" value="ROK"/>
</dbReference>
<sequence>MISIDAEPQPSDLGDVRVANRAVVLRHVRLHAPCSRADIAAHTGLNKATVSSLVTELIDRRLLRETGLTENRIGRPATMLVLDGSRYASLGAQIEADELVVVAVDPAGSRLLTWRRAATAGAPGDTVRALAALARRAVGRLTAQDRTVLGLTVAVPGLVDAAGAVPLAGALGWRDVPLAADLRAALRDPGIAVGVDSAAHLAVLAEQRYGGHAGTTDLVHLTGGVAVAAGVIAGGRLLRGSRGFAGAIGHLGLDESGPPCECGRRGCLTALTGLPAVIRRLLPDVDADGPPTDLLPDLERLHVLARTGDAGVHAGLADVGRDLGRGIAVLANLLNPEAVVLGGHFATLAPWLLPAARSELAARTYAPGAGGCRVDASTLDRIAPALGGATAALSTVESGRLPAG</sequence>
<dbReference type="RefSeq" id="WP_120730761.1">
    <property type="nucleotide sequence ID" value="NZ_RBAK01000011.1"/>
</dbReference>
<dbReference type="Pfam" id="PF12802">
    <property type="entry name" value="MarR_2"/>
    <property type="match status" value="1"/>
</dbReference>
<dbReference type="SUPFAM" id="SSF53067">
    <property type="entry name" value="Actin-like ATPase domain"/>
    <property type="match status" value="2"/>
</dbReference>